<dbReference type="InterPro" id="IPR036086">
    <property type="entry name" value="ParB/Sulfiredoxin_sf"/>
</dbReference>
<gene>
    <name evidence="3" type="ORF">HMPREF9488_02350</name>
</gene>
<evidence type="ECO:0000256" key="1">
    <source>
        <dbReference type="SAM" id="MobiDB-lite"/>
    </source>
</evidence>
<dbReference type="HOGENOM" id="CLU_527582_0_0_9"/>
<keyword evidence="4" id="KW-1185">Reference proteome</keyword>
<dbReference type="SUPFAM" id="SSF110849">
    <property type="entry name" value="ParB/Sulfiredoxin"/>
    <property type="match status" value="1"/>
</dbReference>
<dbReference type="GO" id="GO:0005694">
    <property type="term" value="C:chromosome"/>
    <property type="evidence" value="ECO:0007669"/>
    <property type="project" value="TreeGrafter"/>
</dbReference>
<dbReference type="AlphaFoldDB" id="E7GC58"/>
<feature type="region of interest" description="Disordered" evidence="1">
    <location>
        <begin position="341"/>
        <end position="371"/>
    </location>
</feature>
<dbReference type="PANTHER" id="PTHR33375">
    <property type="entry name" value="CHROMOSOME-PARTITIONING PROTEIN PARB-RELATED"/>
    <property type="match status" value="1"/>
</dbReference>
<dbReference type="GO" id="GO:0007059">
    <property type="term" value="P:chromosome segregation"/>
    <property type="evidence" value="ECO:0007669"/>
    <property type="project" value="TreeGrafter"/>
</dbReference>
<dbReference type="Gene3D" id="3.90.1530.10">
    <property type="entry name" value="Conserved hypothetical protein from pyrococcus furiosus pfu- 392566-001, ParB domain"/>
    <property type="match status" value="1"/>
</dbReference>
<accession>E7GC58</accession>
<evidence type="ECO:0000259" key="2">
    <source>
        <dbReference type="SMART" id="SM00470"/>
    </source>
</evidence>
<evidence type="ECO:0000313" key="3">
    <source>
        <dbReference type="EMBL" id="EFW04067.1"/>
    </source>
</evidence>
<dbReference type="RefSeq" id="WP_008789438.1">
    <property type="nucleotide sequence ID" value="NZ_GL636580.1"/>
</dbReference>
<proteinExistence type="predicted"/>
<sequence length="519" mass="62716">MCKIERKIKNDTVTLSTRISKGFDKNGKRLRKRYSLKLDTNEYQTEKQQDRAFKDFLIEQGVNEIQFEEKENEDHKKTESEVFDKESDLAIVEDTQTNEVTTRKIVKIPLEKLQVFELNPSRPSQEFIERLASSIYEDGLNNPIHVVKYKDKYLIQKGNKRYKAYQFLNKKYDSDYDKIECYILDYEIEDDKKEIDPMFTLQLMRDNINTYERTLNDKILEVELYHKIFPELKKKKIASGRENEWIAKEMGIADKSVKDYIKLLKVDDVKKKFLNNEILTLDTALRMIDFYNEYGKDEYHLMIGDMKQRYNFSHNNDFAISYHMVENNFWKKEREEREKKAQELEEQRKREKPDEQVEDEPVRKEEKEEKEEYQIPTFNNYDNLPHYYFETSLLEKIKISLEIEDININFEFLNQFDENKYFFELILTSFGNNLFIRIIRMPEKIKDGYWRYKCPDENKLFNINIDCKDKKVDIFKCMNNINNILNKEKIILTIDDKENFIASLLDNVLIEKEILEKED</sequence>
<dbReference type="STRING" id="100884.GCA_000269565_00001"/>
<feature type="domain" description="ParB-like N-terminal" evidence="2">
    <location>
        <begin position="106"/>
        <end position="207"/>
    </location>
</feature>
<dbReference type="InterPro" id="IPR003115">
    <property type="entry name" value="ParB_N"/>
</dbReference>
<dbReference type="SMART" id="SM00470">
    <property type="entry name" value="ParB"/>
    <property type="match status" value="1"/>
</dbReference>
<name>E7GC58_9FIRM</name>
<dbReference type="Pfam" id="PF02195">
    <property type="entry name" value="ParB_N"/>
    <property type="match status" value="1"/>
</dbReference>
<organism evidence="3 4">
    <name type="scientific">Coprobacillus cateniformis</name>
    <dbReference type="NCBI Taxonomy" id="100884"/>
    <lineage>
        <taxon>Bacteria</taxon>
        <taxon>Bacillati</taxon>
        <taxon>Bacillota</taxon>
        <taxon>Erysipelotrichia</taxon>
        <taxon>Erysipelotrichales</taxon>
        <taxon>Coprobacillaceae</taxon>
        <taxon>Coprobacillus</taxon>
    </lineage>
</organism>
<protein>
    <recommendedName>
        <fullName evidence="2">ParB-like N-terminal domain-containing protein</fullName>
    </recommendedName>
</protein>
<dbReference type="InterPro" id="IPR050336">
    <property type="entry name" value="Chromosome_partition/occlusion"/>
</dbReference>
<reference evidence="3 4" key="1">
    <citation type="submission" date="2010-12" db="EMBL/GenBank/DDBJ databases">
        <title>The Genome Sequence of Coprobacillus sp. strain 29_1.</title>
        <authorList>
            <consortium name="The Broad Institute Genome Sequencing Platform"/>
            <person name="Earl A."/>
            <person name="Ward D."/>
            <person name="Feldgarden M."/>
            <person name="Gevers D."/>
            <person name="Daigneault M."/>
            <person name="Sibley C.D."/>
            <person name="White A."/>
            <person name="Strauss J."/>
            <person name="Allen-Vercoe E."/>
            <person name="Young S.K."/>
            <person name="Zeng Q."/>
            <person name="Gargeya S."/>
            <person name="Fitzgerald M."/>
            <person name="Haas B."/>
            <person name="Abouelleil A."/>
            <person name="Alvarado L."/>
            <person name="Arachchi H.M."/>
            <person name="Berlin A."/>
            <person name="Brown A."/>
            <person name="Chapman S.B."/>
            <person name="Chen Z."/>
            <person name="Dunbar C."/>
            <person name="Freedman E."/>
            <person name="Gearin G."/>
            <person name="Gellesch M."/>
            <person name="Goldberg J."/>
            <person name="Griggs A."/>
            <person name="Gujja S."/>
            <person name="Heilman E."/>
            <person name="Heiman D."/>
            <person name="Howarth C."/>
            <person name="Larson L."/>
            <person name="Lui A."/>
            <person name="MacDonald P.J.P."/>
            <person name="Mehta T."/>
            <person name="Montmayeur A."/>
            <person name="Murphy C."/>
            <person name="Neiman D."/>
            <person name="Pearson M."/>
            <person name="Priest M."/>
            <person name="Roberts A."/>
            <person name="Saif S."/>
            <person name="Shea T."/>
            <person name="Shenoy N."/>
            <person name="Sisk P."/>
            <person name="Stolte C."/>
            <person name="Sykes S."/>
            <person name="White J."/>
            <person name="Yandava C."/>
            <person name="Nusbaum C."/>
            <person name="Birren B."/>
        </authorList>
    </citation>
    <scope>NUCLEOTIDE SEQUENCE [LARGE SCALE GENOMIC DNA]</scope>
    <source>
        <strain evidence="3 4">29_1</strain>
    </source>
</reference>
<evidence type="ECO:0000313" key="4">
    <source>
        <dbReference type="Proteomes" id="UP000003157"/>
    </source>
</evidence>
<dbReference type="EMBL" id="ADKX01000039">
    <property type="protein sequence ID" value="EFW04067.1"/>
    <property type="molecule type" value="Genomic_DNA"/>
</dbReference>
<comment type="caution">
    <text evidence="3">The sequence shown here is derived from an EMBL/GenBank/DDBJ whole genome shotgun (WGS) entry which is preliminary data.</text>
</comment>
<dbReference type="PANTHER" id="PTHR33375:SF1">
    <property type="entry name" value="CHROMOSOME-PARTITIONING PROTEIN PARB-RELATED"/>
    <property type="match status" value="1"/>
</dbReference>
<dbReference type="Proteomes" id="UP000003157">
    <property type="component" value="Unassembled WGS sequence"/>
</dbReference>